<feature type="binding site" evidence="4">
    <location>
        <position position="368"/>
    </location>
    <ligand>
        <name>S-adenosyl-L-methionine</name>
        <dbReference type="ChEBI" id="CHEBI:59789"/>
    </ligand>
</feature>
<feature type="active site" description="Nucleophile" evidence="4">
    <location>
        <position position="443"/>
    </location>
</feature>
<dbReference type="InterPro" id="IPR010280">
    <property type="entry name" value="U5_MeTrfase_fam"/>
</dbReference>
<keyword evidence="3 4" id="KW-0949">S-adenosyl-L-methionine</keyword>
<dbReference type="PANTHER" id="PTHR11061">
    <property type="entry name" value="RNA M5U METHYLTRANSFERASE"/>
    <property type="match status" value="1"/>
</dbReference>
<proteinExistence type="inferred from homology"/>
<dbReference type="Pfam" id="PF05958">
    <property type="entry name" value="tRNA_U5-meth_tr"/>
    <property type="match status" value="1"/>
</dbReference>
<name>A0A0S6UBB7_NEOTH</name>
<accession>A0A0S6UBB7</accession>
<evidence type="ECO:0000256" key="1">
    <source>
        <dbReference type="ARBA" id="ARBA00022603"/>
    </source>
</evidence>
<dbReference type="NCBIfam" id="TIGR00479">
    <property type="entry name" value="rumA"/>
    <property type="match status" value="1"/>
</dbReference>
<protein>
    <submittedName>
        <fullName evidence="7">SAM-dependent methyltransferases related to tRNA (Uracil-5-)-methyltransferase</fullName>
    </submittedName>
</protein>
<dbReference type="InterPro" id="IPR002792">
    <property type="entry name" value="TRAM_dom"/>
</dbReference>
<sequence>MEYDYDSSPLLCSTVGLTVDSAITIIGLNHEGAGIGHLQDGRVIFVPGALPGEQVLVEVVSVKRNYARGRLVEVVEASPDRVLPPCPEAASCGGCDLQHLDYRAQLHWKRRLVIDALQRLGHLRDIPVLPVLGMANPWGYRNKVRLHVRRGRLGFYRPGSHELAPFSCCPLLPPGLLKAARAIVRLLPELPPGLQHVTLRQGLATGELLVVLEALPGWQGDRELAEKLAGRFPELVGVVSLAGGGRSRSGPKDFAGEPALECSGWVKTGGKEARRARYQEGFVPRRLGGRPFTLYGRDYLEERLGDLRFYISATTFFQVNSAQAEVLYNKAATFAGLQGGEEVLDAYCGSGAIALWLSRQAGRVEGVEVVPEAIVDARRNSILNNLANVHFRTGAAEAVLPRLAGKGYRPEVIILDPPRAGCDRRVLAAVATMEPRRVVYISCNPSTLARDLAHLREAGFKPGPVQPVDMFPHTHHVECCCFLVKERNNSR</sequence>
<comment type="similarity">
    <text evidence="4">Belongs to the class I-like SAM-binding methyltransferase superfamily. RNA M5U methyltransferase family.</text>
</comment>
<dbReference type="SUPFAM" id="SSF50249">
    <property type="entry name" value="Nucleic acid-binding proteins"/>
    <property type="match status" value="1"/>
</dbReference>
<feature type="domain" description="TRAM" evidence="6">
    <location>
        <begin position="12"/>
        <end position="73"/>
    </location>
</feature>
<feature type="binding site" evidence="4">
    <location>
        <position position="318"/>
    </location>
    <ligand>
        <name>S-adenosyl-L-methionine</name>
        <dbReference type="ChEBI" id="CHEBI:59789"/>
    </ligand>
</feature>
<dbReference type="PANTHER" id="PTHR11061:SF30">
    <property type="entry name" value="TRNA (URACIL(54)-C(5))-METHYLTRANSFERASE"/>
    <property type="match status" value="1"/>
</dbReference>
<dbReference type="PROSITE" id="PS50926">
    <property type="entry name" value="TRAM"/>
    <property type="match status" value="1"/>
</dbReference>
<dbReference type="GO" id="GO:0070475">
    <property type="term" value="P:rRNA base methylation"/>
    <property type="evidence" value="ECO:0007669"/>
    <property type="project" value="TreeGrafter"/>
</dbReference>
<dbReference type="AlphaFoldDB" id="A0A0S6UBB7"/>
<dbReference type="EMBL" id="DF238840">
    <property type="protein sequence ID" value="GAF25075.1"/>
    <property type="molecule type" value="Genomic_DNA"/>
</dbReference>
<dbReference type="FunFam" id="2.40.50.140:FF:000097">
    <property type="entry name" value="23S rRNA (uracil(1939)-C(5))-methyltransferase RlmD"/>
    <property type="match status" value="1"/>
</dbReference>
<keyword evidence="1 4" id="KW-0489">Methyltransferase</keyword>
<dbReference type="InterPro" id="IPR012340">
    <property type="entry name" value="NA-bd_OB-fold"/>
</dbReference>
<dbReference type="Pfam" id="PF01938">
    <property type="entry name" value="TRAM"/>
    <property type="match status" value="1"/>
</dbReference>
<dbReference type="Proteomes" id="UP000063718">
    <property type="component" value="Unassembled WGS sequence"/>
</dbReference>
<evidence type="ECO:0000259" key="6">
    <source>
        <dbReference type="PROSITE" id="PS50926"/>
    </source>
</evidence>
<evidence type="ECO:0000256" key="2">
    <source>
        <dbReference type="ARBA" id="ARBA00022679"/>
    </source>
</evidence>
<gene>
    <name evidence="7" type="ORF">MTY_0404</name>
</gene>
<reference evidence="7" key="1">
    <citation type="journal article" date="2014" name="Gene">
        <title>Genome-guided analysis of transformation efficiency and carbon dioxide assimilation by Moorella thermoacetica Y72.</title>
        <authorList>
            <person name="Tsukahara K."/>
            <person name="Kita A."/>
            <person name="Nakashimada Y."/>
            <person name="Hoshino T."/>
            <person name="Murakami K."/>
        </authorList>
    </citation>
    <scope>NUCLEOTIDE SEQUENCE [LARGE SCALE GENOMIC DNA]</scope>
    <source>
        <strain evidence="7">Y72</strain>
    </source>
</reference>
<keyword evidence="2 4" id="KW-0808">Transferase</keyword>
<feature type="active site" evidence="5">
    <location>
        <position position="443"/>
    </location>
</feature>
<evidence type="ECO:0000256" key="3">
    <source>
        <dbReference type="ARBA" id="ARBA00022691"/>
    </source>
</evidence>
<dbReference type="Gene3D" id="3.40.50.150">
    <property type="entry name" value="Vaccinia Virus protein VP39"/>
    <property type="match status" value="1"/>
</dbReference>
<dbReference type="CDD" id="cd02440">
    <property type="entry name" value="AdoMet_MTases"/>
    <property type="match status" value="1"/>
</dbReference>
<dbReference type="InterPro" id="IPR029063">
    <property type="entry name" value="SAM-dependent_MTases_sf"/>
</dbReference>
<evidence type="ECO:0000313" key="7">
    <source>
        <dbReference type="EMBL" id="GAF25075.1"/>
    </source>
</evidence>
<dbReference type="PROSITE" id="PS01230">
    <property type="entry name" value="TRMA_1"/>
    <property type="match status" value="1"/>
</dbReference>
<evidence type="ECO:0000256" key="5">
    <source>
        <dbReference type="PROSITE-ProRule" id="PRU10015"/>
    </source>
</evidence>
<dbReference type="PROSITE" id="PS51687">
    <property type="entry name" value="SAM_MT_RNA_M5U"/>
    <property type="match status" value="1"/>
</dbReference>
<dbReference type="Gene3D" id="2.40.50.1070">
    <property type="match status" value="1"/>
</dbReference>
<dbReference type="FunFam" id="3.40.50.150:FF:000009">
    <property type="entry name" value="23S rRNA (Uracil(1939)-C(5))-methyltransferase RlmD"/>
    <property type="match status" value="1"/>
</dbReference>
<feature type="binding site" evidence="4">
    <location>
        <position position="347"/>
    </location>
    <ligand>
        <name>S-adenosyl-L-methionine</name>
        <dbReference type="ChEBI" id="CHEBI:59789"/>
    </ligand>
</feature>
<evidence type="ECO:0000256" key="4">
    <source>
        <dbReference type="PROSITE-ProRule" id="PRU01024"/>
    </source>
</evidence>
<dbReference type="GO" id="GO:0070041">
    <property type="term" value="F:rRNA (uridine-C5-)-methyltransferase activity"/>
    <property type="evidence" value="ECO:0007669"/>
    <property type="project" value="TreeGrafter"/>
</dbReference>
<dbReference type="Gene3D" id="2.40.50.140">
    <property type="entry name" value="Nucleic acid-binding proteins"/>
    <property type="match status" value="1"/>
</dbReference>
<dbReference type="InterPro" id="IPR030391">
    <property type="entry name" value="MeTrfase_TrmA_CS"/>
</dbReference>
<organism evidence="7">
    <name type="scientific">Moorella thermoacetica Y72</name>
    <dbReference type="NCBI Taxonomy" id="1325331"/>
    <lineage>
        <taxon>Bacteria</taxon>
        <taxon>Bacillati</taxon>
        <taxon>Bacillota</taxon>
        <taxon>Clostridia</taxon>
        <taxon>Neomoorellales</taxon>
        <taxon>Neomoorellaceae</taxon>
        <taxon>Neomoorella</taxon>
    </lineage>
</organism>
<feature type="binding site" evidence="4">
    <location>
        <position position="416"/>
    </location>
    <ligand>
        <name>S-adenosyl-L-methionine</name>
        <dbReference type="ChEBI" id="CHEBI:59789"/>
    </ligand>
</feature>
<dbReference type="InterPro" id="IPR030390">
    <property type="entry name" value="MeTrfase_TrmA_AS"/>
</dbReference>
<dbReference type="PROSITE" id="PS01231">
    <property type="entry name" value="TRMA_2"/>
    <property type="match status" value="1"/>
</dbReference>
<dbReference type="SUPFAM" id="SSF53335">
    <property type="entry name" value="S-adenosyl-L-methionine-dependent methyltransferases"/>
    <property type="match status" value="1"/>
</dbReference>